<reference evidence="4" key="1">
    <citation type="journal article" date="2019" name="Int. J. Syst. Evol. Microbiol.">
        <title>The Global Catalogue of Microorganisms (GCM) 10K type strain sequencing project: providing services to taxonomists for standard genome sequencing and annotation.</title>
        <authorList>
            <consortium name="The Broad Institute Genomics Platform"/>
            <consortium name="The Broad Institute Genome Sequencing Center for Infectious Disease"/>
            <person name="Wu L."/>
            <person name="Ma J."/>
        </authorList>
    </citation>
    <scope>NUCLEOTIDE SEQUENCE [LARGE SCALE GENOMIC DNA]</scope>
    <source>
        <strain evidence="4">JCM 17316</strain>
    </source>
</reference>
<evidence type="ECO:0000256" key="2">
    <source>
        <dbReference type="SAM" id="Phobius"/>
    </source>
</evidence>
<feature type="transmembrane region" description="Helical" evidence="2">
    <location>
        <begin position="32"/>
        <end position="56"/>
    </location>
</feature>
<sequence>MDDPQPPRRRPAHRQPEGDEPLTARSPLRLRAVLSGIALLAGTVAAVLFALSAAHARDAGPWVAAAICAAVALIAASDLVAIARRARG</sequence>
<dbReference type="Proteomes" id="UP001500266">
    <property type="component" value="Unassembled WGS sequence"/>
</dbReference>
<dbReference type="RefSeq" id="WP_345022744.1">
    <property type="nucleotide sequence ID" value="NZ_BAABDO010000058.1"/>
</dbReference>
<comment type="caution">
    <text evidence="3">The sequence shown here is derived from an EMBL/GenBank/DDBJ whole genome shotgun (WGS) entry which is preliminary data.</text>
</comment>
<proteinExistence type="predicted"/>
<protein>
    <submittedName>
        <fullName evidence="3">Uncharacterized protein</fullName>
    </submittedName>
</protein>
<accession>A0ABP7Z234</accession>
<feature type="region of interest" description="Disordered" evidence="1">
    <location>
        <begin position="1"/>
        <end position="24"/>
    </location>
</feature>
<dbReference type="EMBL" id="BAABDO010000058">
    <property type="protein sequence ID" value="GAA4145698.1"/>
    <property type="molecule type" value="Genomic_DNA"/>
</dbReference>
<dbReference type="InterPro" id="IPR045924">
    <property type="entry name" value="DUF6343"/>
</dbReference>
<evidence type="ECO:0000256" key="1">
    <source>
        <dbReference type="SAM" id="MobiDB-lite"/>
    </source>
</evidence>
<keyword evidence="2" id="KW-0472">Membrane</keyword>
<keyword evidence="2" id="KW-1133">Transmembrane helix</keyword>
<keyword evidence="4" id="KW-1185">Reference proteome</keyword>
<feature type="transmembrane region" description="Helical" evidence="2">
    <location>
        <begin position="62"/>
        <end position="83"/>
    </location>
</feature>
<keyword evidence="2" id="KW-0812">Transmembrane</keyword>
<dbReference type="Pfam" id="PF19870">
    <property type="entry name" value="DUF6343"/>
    <property type="match status" value="1"/>
</dbReference>
<name>A0ABP7Z234_9ACTN</name>
<evidence type="ECO:0000313" key="3">
    <source>
        <dbReference type="EMBL" id="GAA4145698.1"/>
    </source>
</evidence>
<evidence type="ECO:0000313" key="4">
    <source>
        <dbReference type="Proteomes" id="UP001500266"/>
    </source>
</evidence>
<gene>
    <name evidence="3" type="ORF">GCM10022416_37590</name>
</gene>
<organism evidence="3 4">
    <name type="scientific">Actinomadura keratinilytica</name>
    <dbReference type="NCBI Taxonomy" id="547461"/>
    <lineage>
        <taxon>Bacteria</taxon>
        <taxon>Bacillati</taxon>
        <taxon>Actinomycetota</taxon>
        <taxon>Actinomycetes</taxon>
        <taxon>Streptosporangiales</taxon>
        <taxon>Thermomonosporaceae</taxon>
        <taxon>Actinomadura</taxon>
    </lineage>
</organism>